<name>A0ABQ4LZR6_9BACL</name>
<dbReference type="InterPro" id="IPR016181">
    <property type="entry name" value="Acyl_CoA_acyltransferase"/>
</dbReference>
<comment type="caution">
    <text evidence="2">The sequence shown here is derived from an EMBL/GenBank/DDBJ whole genome shotgun (WGS) entry which is preliminary data.</text>
</comment>
<reference evidence="2 3" key="1">
    <citation type="submission" date="2021-03" db="EMBL/GenBank/DDBJ databases">
        <title>Antimicrobial resistance genes in bacteria isolated from Japanese honey, and their potential for conferring macrolide and lincosamide resistance in the American foulbrood pathogen Paenibacillus larvae.</title>
        <authorList>
            <person name="Okamoto M."/>
            <person name="Kumagai M."/>
            <person name="Kanamori H."/>
            <person name="Takamatsu D."/>
        </authorList>
    </citation>
    <scope>NUCLEOTIDE SEQUENCE [LARGE SCALE GENOMIC DNA]</scope>
    <source>
        <strain evidence="2 3">J21TS3</strain>
    </source>
</reference>
<dbReference type="EMBL" id="BORW01000022">
    <property type="protein sequence ID" value="GIO68781.1"/>
    <property type="molecule type" value="Genomic_DNA"/>
</dbReference>
<gene>
    <name evidence="2" type="primary">yoaA_1</name>
    <name evidence="2" type="ORF">J21TS3_36020</name>
</gene>
<organism evidence="2 3">
    <name type="scientific">Paenibacillus cookii</name>
    <dbReference type="NCBI Taxonomy" id="157839"/>
    <lineage>
        <taxon>Bacteria</taxon>
        <taxon>Bacillati</taxon>
        <taxon>Bacillota</taxon>
        <taxon>Bacilli</taxon>
        <taxon>Bacillales</taxon>
        <taxon>Paenibacillaceae</taxon>
        <taxon>Paenibacillus</taxon>
    </lineage>
</organism>
<sequence>MFPELETERLVLREITKEDTDDVFACFSNPEAMRYYGQDPFERREQAEQLIGFFEGNFRDQRGIRWGIERKRSPGLIGTIGLNAWSPKHRRAEIGYEIHPDHWRKGYASEAAACVVGYGFEALRLARIGAVVFTENAASSGMLEKLGFRREGVLRNYIVQSGVSHDTYAYSVVSEGEGR</sequence>
<dbReference type="Proteomes" id="UP000680638">
    <property type="component" value="Unassembled WGS sequence"/>
</dbReference>
<dbReference type="PANTHER" id="PTHR43792">
    <property type="entry name" value="GNAT FAMILY, PUTATIVE (AFU_ORTHOLOGUE AFUA_3G00765)-RELATED-RELATED"/>
    <property type="match status" value="1"/>
</dbReference>
<dbReference type="SUPFAM" id="SSF55729">
    <property type="entry name" value="Acyl-CoA N-acyltransferases (Nat)"/>
    <property type="match status" value="1"/>
</dbReference>
<dbReference type="InterPro" id="IPR000182">
    <property type="entry name" value="GNAT_dom"/>
</dbReference>
<feature type="domain" description="N-acetyltransferase" evidence="1">
    <location>
        <begin position="10"/>
        <end position="170"/>
    </location>
</feature>
<dbReference type="PROSITE" id="PS51186">
    <property type="entry name" value="GNAT"/>
    <property type="match status" value="1"/>
</dbReference>
<evidence type="ECO:0000259" key="1">
    <source>
        <dbReference type="PROSITE" id="PS51186"/>
    </source>
</evidence>
<dbReference type="Pfam" id="PF13302">
    <property type="entry name" value="Acetyltransf_3"/>
    <property type="match status" value="1"/>
</dbReference>
<protein>
    <submittedName>
        <fullName evidence="2">N-acetyltransferase YoaA</fullName>
    </submittedName>
</protein>
<keyword evidence="3" id="KW-1185">Reference proteome</keyword>
<proteinExistence type="predicted"/>
<evidence type="ECO:0000313" key="3">
    <source>
        <dbReference type="Proteomes" id="UP000680638"/>
    </source>
</evidence>
<evidence type="ECO:0000313" key="2">
    <source>
        <dbReference type="EMBL" id="GIO68781.1"/>
    </source>
</evidence>
<dbReference type="PANTHER" id="PTHR43792:SF9">
    <property type="entry name" value="RIBOSOMAL-PROTEIN-ALANINE ACETYLTRANSFERASE"/>
    <property type="match status" value="1"/>
</dbReference>
<dbReference type="RefSeq" id="WP_212951330.1">
    <property type="nucleotide sequence ID" value="NZ_BORW01000022.1"/>
</dbReference>
<dbReference type="Gene3D" id="3.40.630.30">
    <property type="match status" value="1"/>
</dbReference>
<dbReference type="InterPro" id="IPR051531">
    <property type="entry name" value="N-acetyltransferase"/>
</dbReference>
<accession>A0ABQ4LZR6</accession>